<gene>
    <name evidence="1" type="ORF">OPDIPICF_04120</name>
</gene>
<proteinExistence type="predicted"/>
<dbReference type="Pfam" id="PF10123">
    <property type="entry name" value="Mu-like_Pro"/>
    <property type="match status" value="1"/>
</dbReference>
<sequence length="322" mass="35386">MDTNPLALNFQIPALESEQPPEWLPLIPADTFTGRDQRTWHNPEPTSVIIATQAPGLDLPLDIEHATELKGPKGEKAEAYGWFPIAELENRNGVIWGRIEWNTEGRDLILGKKYRYYSPAFKFNAAGQVIRLVSVGLTNRSNLHELPALNRQSEEEPSMKLILAALGLAADADEATAVSTINTLQTQHQTALNRQAPDLTQYVPKETHQLALNRAEDAEQKLVNNQTEALENSAIALVDDGIENGKIAPANRDHFLGLCSQQTGFDQVKALLDTAPKVMAAEQKPKDALPNTQAGKLSAEELAVCSQLDLTEDEFIAVRDDA</sequence>
<evidence type="ECO:0000313" key="2">
    <source>
        <dbReference type="Proteomes" id="UP000441399"/>
    </source>
</evidence>
<dbReference type="EMBL" id="CACSIO010000004">
    <property type="protein sequence ID" value="CAA0097634.1"/>
    <property type="molecule type" value="Genomic_DNA"/>
</dbReference>
<protein>
    <recommendedName>
        <fullName evidence="3">Mu-like prophage I protein</fullName>
    </recommendedName>
</protein>
<dbReference type="Proteomes" id="UP000441399">
    <property type="component" value="Unassembled WGS sequence"/>
</dbReference>
<reference evidence="1 2" key="1">
    <citation type="submission" date="2019-11" db="EMBL/GenBank/DDBJ databases">
        <authorList>
            <person name="Holert J."/>
        </authorList>
    </citation>
    <scope>NUCLEOTIDE SEQUENCE [LARGE SCALE GENOMIC DNA]</scope>
    <source>
        <strain evidence="1">SB11_3</strain>
    </source>
</reference>
<evidence type="ECO:0000313" key="1">
    <source>
        <dbReference type="EMBL" id="CAA0097634.1"/>
    </source>
</evidence>
<keyword evidence="2" id="KW-1185">Reference proteome</keyword>
<dbReference type="PIRSF" id="PIRSF016624">
    <property type="entry name" value="Mu_prophg_I"/>
    <property type="match status" value="1"/>
</dbReference>
<evidence type="ECO:0008006" key="3">
    <source>
        <dbReference type="Google" id="ProtNLM"/>
    </source>
</evidence>
<dbReference type="OrthoDB" id="2043985at2"/>
<name>A0A5S9P3E7_9GAMM</name>
<dbReference type="InterPro" id="IPR012106">
    <property type="entry name" value="Phage_Mu_Gp1"/>
</dbReference>
<accession>A0A5S9P3E7</accession>
<dbReference type="AlphaFoldDB" id="A0A5S9P3E7"/>
<organism evidence="1 2">
    <name type="scientific">BD1-7 clade bacterium</name>
    <dbReference type="NCBI Taxonomy" id="2029982"/>
    <lineage>
        <taxon>Bacteria</taxon>
        <taxon>Pseudomonadati</taxon>
        <taxon>Pseudomonadota</taxon>
        <taxon>Gammaproteobacteria</taxon>
        <taxon>Cellvibrionales</taxon>
        <taxon>Spongiibacteraceae</taxon>
        <taxon>BD1-7 clade</taxon>
    </lineage>
</organism>